<organism evidence="2 3">
    <name type="scientific">Clostridium grantii DSM 8605</name>
    <dbReference type="NCBI Taxonomy" id="1121316"/>
    <lineage>
        <taxon>Bacteria</taxon>
        <taxon>Bacillati</taxon>
        <taxon>Bacillota</taxon>
        <taxon>Clostridia</taxon>
        <taxon>Eubacteriales</taxon>
        <taxon>Clostridiaceae</taxon>
        <taxon>Clostridium</taxon>
    </lineage>
</organism>
<dbReference type="PANTHER" id="PTHR37809">
    <property type="entry name" value="RIBOSOMAL PROTEIN S12 METHYLTHIOTRANSFERASE ACCESSORY FACTOR YCAO"/>
    <property type="match status" value="1"/>
</dbReference>
<keyword evidence="3" id="KW-1185">Reference proteome</keyword>
<dbReference type="AlphaFoldDB" id="A0A1M5UPT8"/>
<dbReference type="PANTHER" id="PTHR37809:SF1">
    <property type="entry name" value="RIBOSOMAL PROTEIN S12 METHYLTHIOTRANSFERASE ACCESSORY FACTOR YCAO"/>
    <property type="match status" value="1"/>
</dbReference>
<dbReference type="EMBL" id="FQXM01000008">
    <property type="protein sequence ID" value="SHH64896.1"/>
    <property type="molecule type" value="Genomic_DNA"/>
</dbReference>
<evidence type="ECO:0000313" key="2">
    <source>
        <dbReference type="EMBL" id="SHH64896.1"/>
    </source>
</evidence>
<evidence type="ECO:0000259" key="1">
    <source>
        <dbReference type="PROSITE" id="PS51664"/>
    </source>
</evidence>
<dbReference type="Proteomes" id="UP000184447">
    <property type="component" value="Unassembled WGS sequence"/>
</dbReference>
<dbReference type="STRING" id="1121316.SAMN02745207_01867"/>
<gene>
    <name evidence="2" type="ORF">SAMN02745207_01867</name>
</gene>
<dbReference type="OrthoDB" id="9761274at2"/>
<reference evidence="2 3" key="1">
    <citation type="submission" date="2016-11" db="EMBL/GenBank/DDBJ databases">
        <authorList>
            <person name="Jaros S."/>
            <person name="Januszkiewicz K."/>
            <person name="Wedrychowicz H."/>
        </authorList>
    </citation>
    <scope>NUCLEOTIDE SEQUENCE [LARGE SCALE GENOMIC DNA]</scope>
    <source>
        <strain evidence="2 3">DSM 8605</strain>
    </source>
</reference>
<dbReference type="PROSITE" id="PS51664">
    <property type="entry name" value="YCAO"/>
    <property type="match status" value="1"/>
</dbReference>
<dbReference type="InterPro" id="IPR003776">
    <property type="entry name" value="YcaO-like_dom"/>
</dbReference>
<protein>
    <submittedName>
        <fullName evidence="2">YcaO-like family protein</fullName>
    </submittedName>
</protein>
<dbReference type="NCBIfam" id="TIGR00702">
    <property type="entry name" value="YcaO-type kinase domain"/>
    <property type="match status" value="1"/>
</dbReference>
<proteinExistence type="predicted"/>
<evidence type="ECO:0000313" key="3">
    <source>
        <dbReference type="Proteomes" id="UP000184447"/>
    </source>
</evidence>
<feature type="domain" description="YcaO" evidence="1">
    <location>
        <begin position="60"/>
        <end position="399"/>
    </location>
</feature>
<dbReference type="RefSeq" id="WP_073338158.1">
    <property type="nucleotide sequence ID" value="NZ_FQXM01000008.1"/>
</dbReference>
<dbReference type="Gene3D" id="3.30.1330.230">
    <property type="match status" value="1"/>
</dbReference>
<sequence length="606" mass="71075">MKSPSYLEFKDDKPLNTINKIRNILCSMEIMTVEKNWENSVNGFYSVSVYIEGTNIASNGKGKTSEFALASAYGELMERLQNMAYFRLSYDMSDEDYKHNDFYYAPDEKYFTIKEYINSEDKWFTIQRNLLDKKTDVTFLMKKWLEVSYENTPCEIVTIPYYDLNSKDVCNIPIKMISKMYMSNGMCAGNTPEEALVQGISEIFERAVNIDIIVNRIVPPTIPFEYLNKYKNIKEKIERIKSNGNLNLLVKDCSMDKNYPVVAVILINKDDQSYFVKFGAHPVFELALDRTLNELLQGQNIKNMMGMKKFSYKKNIKNKENNLMGILQNGSGYYPDNFFKENFSYKFKEPKKLSFNNNKEILDYLIAFVKKMGYSIMVRNESFLQFPTYHVIIPGFSEIEKFNDLHSIVSYGDYNMIKRYIRNLYKIDEDGVKQLLCMLNGFKLGKGTSVSSILNLSTEDSLPWYYSDLDLYKAVLYYKLKEYSNCKKAIEKFIDFALKIGLKNELIYFKCLRDYLGCKLEKMNNEDIENVLGNFYEKILIHNIFITFEKKERIFENLGELKCWNCSKCDIKKSCSYSNHSIIYRKLKDAQKNNNIDQNKIEEILI</sequence>
<name>A0A1M5UPT8_9CLOT</name>
<dbReference type="Pfam" id="PF02624">
    <property type="entry name" value="YcaO"/>
    <property type="match status" value="1"/>
</dbReference>
<accession>A0A1M5UPT8</accession>